<protein>
    <recommendedName>
        <fullName evidence="3">DUF1850 domain-containing protein</fullName>
    </recommendedName>
</protein>
<feature type="compositionally biased region" description="Pro residues" evidence="1">
    <location>
        <begin position="138"/>
        <end position="147"/>
    </location>
</feature>
<feature type="compositionally biased region" description="Low complexity" evidence="1">
    <location>
        <begin position="126"/>
        <end position="137"/>
    </location>
</feature>
<evidence type="ECO:0000256" key="1">
    <source>
        <dbReference type="SAM" id="MobiDB-lite"/>
    </source>
</evidence>
<dbReference type="EMBL" id="CP158568">
    <property type="protein sequence ID" value="XBY44877.1"/>
    <property type="molecule type" value="Genomic_DNA"/>
</dbReference>
<organism evidence="2">
    <name type="scientific">Methyloraptor flagellatus</name>
    <dbReference type="NCBI Taxonomy" id="3162530"/>
    <lineage>
        <taxon>Bacteria</taxon>
        <taxon>Pseudomonadati</taxon>
        <taxon>Pseudomonadota</taxon>
        <taxon>Alphaproteobacteria</taxon>
        <taxon>Hyphomicrobiales</taxon>
        <taxon>Ancalomicrobiaceae</taxon>
        <taxon>Methyloraptor</taxon>
    </lineage>
</organism>
<evidence type="ECO:0008006" key="3">
    <source>
        <dbReference type="Google" id="ProtNLM"/>
    </source>
</evidence>
<evidence type="ECO:0000313" key="2">
    <source>
        <dbReference type="EMBL" id="XBY44877.1"/>
    </source>
</evidence>
<dbReference type="KEGG" id="mflg:ABS361_00785"/>
<reference evidence="2" key="1">
    <citation type="submission" date="2024-06" db="EMBL/GenBank/DDBJ databases">
        <title>Methylostella associata gen. nov., sp. nov., a novel Ancalomicrobiaceae-affiliated facultatively methylotrophic bacteria that feed on methanotrophs of the genus Methylococcus.</title>
        <authorList>
            <person name="Saltykova V."/>
            <person name="Danilova O.V."/>
            <person name="Oshkin I.Y."/>
            <person name="Belova S.E."/>
            <person name="Pimenov N.V."/>
            <person name="Dedysh S.N."/>
        </authorList>
    </citation>
    <scope>NUCLEOTIDE SEQUENCE</scope>
    <source>
        <strain evidence="2">S20</strain>
    </source>
</reference>
<accession>A0AAU7XBC1</accession>
<dbReference type="AlphaFoldDB" id="A0AAU7XBC1"/>
<sequence>MAVCFIGGAKVGIVATQLFSIGWTVADTGAHWQRAYQVAPGALVVHDLRAKDLPKGEDPLPGYTKEGDWYVWHTSRRAFPVISFGSEGGTKNWEICADGKCQPLAALTGAPEGSDINAVPCKAEPEGAPAPGAAAPAVPAPAAPKTN</sequence>
<name>A0AAU7XBC1_9HYPH</name>
<feature type="region of interest" description="Disordered" evidence="1">
    <location>
        <begin position="117"/>
        <end position="147"/>
    </location>
</feature>
<proteinExistence type="predicted"/>
<dbReference type="RefSeq" id="WP_407049969.1">
    <property type="nucleotide sequence ID" value="NZ_CP158568.1"/>
</dbReference>
<gene>
    <name evidence="2" type="ORF">ABS361_00785</name>
</gene>